<proteinExistence type="predicted"/>
<feature type="region of interest" description="Disordered" evidence="1">
    <location>
        <begin position="137"/>
        <end position="156"/>
    </location>
</feature>
<dbReference type="OrthoDB" id="3723950at2"/>
<evidence type="ECO:0000256" key="1">
    <source>
        <dbReference type="SAM" id="MobiDB-lite"/>
    </source>
</evidence>
<comment type="caution">
    <text evidence="3">The sequence shown here is derived from an EMBL/GenBank/DDBJ whole genome shotgun (WGS) entry which is preliminary data.</text>
</comment>
<accession>A0A138AV21</accession>
<dbReference type="AlphaFoldDB" id="A0A138AV21"/>
<dbReference type="Proteomes" id="UP000070258">
    <property type="component" value="Unassembled WGS sequence"/>
</dbReference>
<dbReference type="InterPro" id="IPR024983">
    <property type="entry name" value="CHAT_dom"/>
</dbReference>
<dbReference type="RefSeq" id="WP_068570034.1">
    <property type="nucleotide sequence ID" value="NZ_LSRF01000004.1"/>
</dbReference>
<evidence type="ECO:0000313" key="4">
    <source>
        <dbReference type="Proteomes" id="UP000070258"/>
    </source>
</evidence>
<evidence type="ECO:0000313" key="3">
    <source>
        <dbReference type="EMBL" id="KXP14272.1"/>
    </source>
</evidence>
<organism evidence="3 4">
    <name type="scientific">Tsukamurella pseudospumae</name>
    <dbReference type="NCBI Taxonomy" id="239498"/>
    <lineage>
        <taxon>Bacteria</taxon>
        <taxon>Bacillati</taxon>
        <taxon>Actinomycetota</taxon>
        <taxon>Actinomycetes</taxon>
        <taxon>Mycobacteriales</taxon>
        <taxon>Tsukamurellaceae</taxon>
        <taxon>Tsukamurella</taxon>
    </lineage>
</organism>
<dbReference type="Pfam" id="PF12770">
    <property type="entry name" value="CHAT"/>
    <property type="match status" value="1"/>
</dbReference>
<evidence type="ECO:0000259" key="2">
    <source>
        <dbReference type="Pfam" id="PF12770"/>
    </source>
</evidence>
<reference evidence="4" key="1">
    <citation type="submission" date="2016-02" db="EMBL/GenBank/DDBJ databases">
        <authorList>
            <person name="Wen L."/>
            <person name="He K."/>
            <person name="Yang H."/>
        </authorList>
    </citation>
    <scope>NUCLEOTIDE SEQUENCE [LARGE SCALE GENOMIC DNA]</scope>
    <source>
        <strain evidence="4">JCM 15929</strain>
    </source>
</reference>
<sequence length="446" mass="46858">MTGWRDGPVASTTPRVDGTEVLRDLGAARPTARLRLVDAGDLYLDWVWNHQLTAPRMSVIPRDAVTPALLELAAAVPNPLSGESGHDALRRALGGGALLDPDREQRLADALTRALIPQWLGLELNALEAADHRPHLRIQPSPSTAQVPWESLGTSGRERTVDSLDVSVLLPASLRNDPLRTVSTWDPDGAVVAVLDPAVPGFPAGGELGSVLGTVPPGSPLAELVSRLGDRLRPAAAEPAAAFRRGDVGRDEFARLLDGAARVLYVGHVTASTHALDARLHLADSATVPGRATPVGGHRPLSAADIALGAPGSALLVAPNRVALVACDSGGDLRFAEPTGLVSAFTHRGAEYVTATRWTLPTDAGFARFAPSLANDAEGMLADAVLAVDAAHRAPDPIAALGDWQRSRRRQWTDTGDPRYSPLLWAAFTTAWSPAPAGTPPTSLPH</sequence>
<name>A0A138AV21_9ACTN</name>
<feature type="domain" description="CHAT" evidence="2">
    <location>
        <begin position="105"/>
        <end position="430"/>
    </location>
</feature>
<protein>
    <recommendedName>
        <fullName evidence="2">CHAT domain-containing protein</fullName>
    </recommendedName>
</protein>
<gene>
    <name evidence="3" type="ORF">AXK60_20855</name>
</gene>
<dbReference type="STRING" id="239498.AXK60_20855"/>
<dbReference type="EMBL" id="LSRF01000004">
    <property type="protein sequence ID" value="KXP14272.1"/>
    <property type="molecule type" value="Genomic_DNA"/>
</dbReference>